<dbReference type="AlphaFoldDB" id="A0A016RV31"/>
<evidence type="ECO:0000313" key="4">
    <source>
        <dbReference type="EMBL" id="EYB82183.1"/>
    </source>
</evidence>
<feature type="chain" id="PRO_5001485831" description="SCP domain-containing protein" evidence="2">
    <location>
        <begin position="31"/>
        <end position="287"/>
    </location>
</feature>
<dbReference type="PROSITE" id="PS51257">
    <property type="entry name" value="PROKAR_LIPOPROTEIN"/>
    <property type="match status" value="1"/>
</dbReference>
<dbReference type="InterPro" id="IPR014044">
    <property type="entry name" value="CAP_dom"/>
</dbReference>
<evidence type="ECO:0000256" key="2">
    <source>
        <dbReference type="SAM" id="SignalP"/>
    </source>
</evidence>
<dbReference type="Pfam" id="PF00188">
    <property type="entry name" value="CAP"/>
    <property type="match status" value="1"/>
</dbReference>
<comment type="caution">
    <text evidence="4">The sequence shown here is derived from an EMBL/GenBank/DDBJ whole genome shotgun (WGS) entry which is preliminary data.</text>
</comment>
<sequence length="287" mass="30862">MVARARLSPSGAMLSSLAWVAVFSIACSRATEYQCWNFKSTDEIRDLYLKQANSYREQIAQGTADCKGVKCPQGKNYYRLFWDCLLEIEAQKQVDKCSVDVTQPAEATIIVKKQTLTTCNVKPLFKQAVKDWWDVVTTEGLGTDPIFNNDKLANFAALAHGKATRIGCAQKNCNGDLYQACVVFDKAPEKNQPIYEVGQGCSAATDCTTFAGSRCNAAKKVCVAGYIDPAATTSTAATSPTSPTTTDPTASTTAAATTSTAGPTTSTVPASEFNRLFCIKKQFSAEG</sequence>
<dbReference type="STRING" id="53326.A0A016RV31"/>
<proteinExistence type="predicted"/>
<dbReference type="EMBL" id="JARK01001701">
    <property type="protein sequence ID" value="EYB82183.1"/>
    <property type="molecule type" value="Genomic_DNA"/>
</dbReference>
<evidence type="ECO:0000259" key="3">
    <source>
        <dbReference type="SMART" id="SM00198"/>
    </source>
</evidence>
<dbReference type="Proteomes" id="UP000024635">
    <property type="component" value="Unassembled WGS sequence"/>
</dbReference>
<evidence type="ECO:0000256" key="1">
    <source>
        <dbReference type="SAM" id="MobiDB-lite"/>
    </source>
</evidence>
<evidence type="ECO:0000313" key="5">
    <source>
        <dbReference type="Proteomes" id="UP000024635"/>
    </source>
</evidence>
<keyword evidence="5" id="KW-1185">Reference proteome</keyword>
<accession>A0A016RV31</accession>
<keyword evidence="2" id="KW-0732">Signal</keyword>
<dbReference type="SUPFAM" id="SSF55797">
    <property type="entry name" value="PR-1-like"/>
    <property type="match status" value="1"/>
</dbReference>
<dbReference type="OrthoDB" id="5847754at2759"/>
<feature type="signal peptide" evidence="2">
    <location>
        <begin position="1"/>
        <end position="30"/>
    </location>
</feature>
<protein>
    <recommendedName>
        <fullName evidence="3">SCP domain-containing protein</fullName>
    </recommendedName>
</protein>
<reference evidence="5" key="1">
    <citation type="journal article" date="2015" name="Nat. Genet.">
        <title>The genome and transcriptome of the zoonotic hookworm Ancylostoma ceylanicum identify infection-specific gene families.</title>
        <authorList>
            <person name="Schwarz E.M."/>
            <person name="Hu Y."/>
            <person name="Antoshechkin I."/>
            <person name="Miller M.M."/>
            <person name="Sternberg P.W."/>
            <person name="Aroian R.V."/>
        </authorList>
    </citation>
    <scope>NUCLEOTIDE SEQUENCE</scope>
    <source>
        <strain evidence="5">HY135</strain>
    </source>
</reference>
<feature type="region of interest" description="Disordered" evidence="1">
    <location>
        <begin position="233"/>
        <end position="267"/>
    </location>
</feature>
<dbReference type="SMART" id="SM00198">
    <property type="entry name" value="SCP"/>
    <property type="match status" value="1"/>
</dbReference>
<dbReference type="Gene3D" id="3.40.33.10">
    <property type="entry name" value="CAP"/>
    <property type="match status" value="1"/>
</dbReference>
<dbReference type="CDD" id="cd05380">
    <property type="entry name" value="CAP_euk"/>
    <property type="match status" value="1"/>
</dbReference>
<feature type="domain" description="SCP" evidence="3">
    <location>
        <begin position="43"/>
        <end position="194"/>
    </location>
</feature>
<dbReference type="InterPro" id="IPR035940">
    <property type="entry name" value="CAP_sf"/>
</dbReference>
<name>A0A016RV31_9BILA</name>
<gene>
    <name evidence="4" type="primary">Acey_s0365.g3594</name>
    <name evidence="4" type="synonym">ASP-s0365.g3594</name>
    <name evidence="4" type="ORF">Y032_0365g3594</name>
</gene>
<organism evidence="4 5">
    <name type="scientific">Ancylostoma ceylanicum</name>
    <dbReference type="NCBI Taxonomy" id="53326"/>
    <lineage>
        <taxon>Eukaryota</taxon>
        <taxon>Metazoa</taxon>
        <taxon>Ecdysozoa</taxon>
        <taxon>Nematoda</taxon>
        <taxon>Chromadorea</taxon>
        <taxon>Rhabditida</taxon>
        <taxon>Rhabditina</taxon>
        <taxon>Rhabditomorpha</taxon>
        <taxon>Strongyloidea</taxon>
        <taxon>Ancylostomatidae</taxon>
        <taxon>Ancylostomatinae</taxon>
        <taxon>Ancylostoma</taxon>
    </lineage>
</organism>